<name>A0A9N7VLK5_PLEPL</name>
<comment type="caution">
    <text evidence="1">The sequence shown here is derived from an EMBL/GenBank/DDBJ whole genome shotgun (WGS) entry which is preliminary data.</text>
</comment>
<protein>
    <recommendedName>
        <fullName evidence="3">Protein kinase domain-containing protein</fullName>
    </recommendedName>
</protein>
<accession>A0A9N7VLK5</accession>
<dbReference type="EMBL" id="CADEAL010004092">
    <property type="protein sequence ID" value="CAB1451542.1"/>
    <property type="molecule type" value="Genomic_DNA"/>
</dbReference>
<reference evidence="1" key="1">
    <citation type="submission" date="2020-03" db="EMBL/GenBank/DDBJ databases">
        <authorList>
            <person name="Weist P."/>
        </authorList>
    </citation>
    <scope>NUCLEOTIDE SEQUENCE</scope>
</reference>
<sequence length="109" mass="12355">MRELLPVPVRRQRERLSSLPAPPTSSITSFSIHTSRKFPFFRVVKCCRYEAENVFFSSLKLDDFNIIDTLGVGGFGRVELVPPLSRHHITPGCTGFSLIRSQSSVTRFK</sequence>
<proteinExistence type="predicted"/>
<evidence type="ECO:0008006" key="3">
    <source>
        <dbReference type="Google" id="ProtNLM"/>
    </source>
</evidence>
<organism evidence="1 2">
    <name type="scientific">Pleuronectes platessa</name>
    <name type="common">European plaice</name>
    <dbReference type="NCBI Taxonomy" id="8262"/>
    <lineage>
        <taxon>Eukaryota</taxon>
        <taxon>Metazoa</taxon>
        <taxon>Chordata</taxon>
        <taxon>Craniata</taxon>
        <taxon>Vertebrata</taxon>
        <taxon>Euteleostomi</taxon>
        <taxon>Actinopterygii</taxon>
        <taxon>Neopterygii</taxon>
        <taxon>Teleostei</taxon>
        <taxon>Neoteleostei</taxon>
        <taxon>Acanthomorphata</taxon>
        <taxon>Carangaria</taxon>
        <taxon>Pleuronectiformes</taxon>
        <taxon>Pleuronectoidei</taxon>
        <taxon>Pleuronectidae</taxon>
        <taxon>Pleuronectes</taxon>
    </lineage>
</organism>
<dbReference type="AlphaFoldDB" id="A0A9N7VLK5"/>
<evidence type="ECO:0000313" key="2">
    <source>
        <dbReference type="Proteomes" id="UP001153269"/>
    </source>
</evidence>
<dbReference type="Proteomes" id="UP001153269">
    <property type="component" value="Unassembled WGS sequence"/>
</dbReference>
<evidence type="ECO:0000313" key="1">
    <source>
        <dbReference type="EMBL" id="CAB1451542.1"/>
    </source>
</evidence>
<keyword evidence="2" id="KW-1185">Reference proteome</keyword>
<gene>
    <name evidence="1" type="ORF">PLEPLA_LOCUS39236</name>
</gene>
<dbReference type="Gene3D" id="3.30.200.20">
    <property type="entry name" value="Phosphorylase Kinase, domain 1"/>
    <property type="match status" value="1"/>
</dbReference>